<proteinExistence type="predicted"/>
<name>A0A0W8F602_9ZZZZ</name>
<protein>
    <submittedName>
        <fullName evidence="1">Uncharacterized protein</fullName>
    </submittedName>
</protein>
<gene>
    <name evidence="1" type="ORF">ASZ90_014082</name>
</gene>
<dbReference type="AlphaFoldDB" id="A0A0W8F602"/>
<dbReference type="EMBL" id="LNQE01001505">
    <property type="protein sequence ID" value="KUG16253.1"/>
    <property type="molecule type" value="Genomic_DNA"/>
</dbReference>
<organism evidence="1">
    <name type="scientific">hydrocarbon metagenome</name>
    <dbReference type="NCBI Taxonomy" id="938273"/>
    <lineage>
        <taxon>unclassified sequences</taxon>
        <taxon>metagenomes</taxon>
        <taxon>ecological metagenomes</taxon>
    </lineage>
</organism>
<reference evidence="1" key="1">
    <citation type="journal article" date="2015" name="Proc. Natl. Acad. Sci. U.S.A.">
        <title>Networks of energetic and metabolic interactions define dynamics in microbial communities.</title>
        <authorList>
            <person name="Embree M."/>
            <person name="Liu J.K."/>
            <person name="Al-Bassam M.M."/>
            <person name="Zengler K."/>
        </authorList>
    </citation>
    <scope>NUCLEOTIDE SEQUENCE</scope>
</reference>
<comment type="caution">
    <text evidence="1">The sequence shown here is derived from an EMBL/GenBank/DDBJ whole genome shotgun (WGS) entry which is preliminary data.</text>
</comment>
<evidence type="ECO:0000313" key="1">
    <source>
        <dbReference type="EMBL" id="KUG16253.1"/>
    </source>
</evidence>
<sequence length="42" mass="5352">MEYHLNIRRNDSNHIKNNRDDILIEIWIKEYHKILPDGVWWY</sequence>
<accession>A0A0W8F602</accession>